<dbReference type="Pfam" id="PF08302">
    <property type="entry name" value="tRNA_lig_CPD"/>
    <property type="match status" value="1"/>
</dbReference>
<keyword evidence="1" id="KW-0732">Signal</keyword>
<dbReference type="GO" id="GO:0005634">
    <property type="term" value="C:nucleus"/>
    <property type="evidence" value="ECO:0007669"/>
    <property type="project" value="TreeGrafter"/>
</dbReference>
<protein>
    <recommendedName>
        <fullName evidence="2">tRNA ligase phosphodiesterase domain-containing protein</fullName>
    </recommendedName>
</protein>
<gene>
    <name evidence="3" type="ORF">TWF694_006891</name>
</gene>
<comment type="caution">
    <text evidence="3">The sequence shown here is derived from an EMBL/GenBank/DDBJ whole genome shotgun (WGS) entry which is preliminary data.</text>
</comment>
<name>A0AAV9XMF0_9PEZI</name>
<evidence type="ECO:0000259" key="2">
    <source>
        <dbReference type="Pfam" id="PF08302"/>
    </source>
</evidence>
<feature type="domain" description="tRNA ligase phosphodiesterase" evidence="2">
    <location>
        <begin position="18"/>
        <end position="183"/>
    </location>
</feature>
<dbReference type="GO" id="GO:0003972">
    <property type="term" value="F:RNA ligase (ATP) activity"/>
    <property type="evidence" value="ECO:0007669"/>
    <property type="project" value="InterPro"/>
</dbReference>
<feature type="signal peptide" evidence="1">
    <location>
        <begin position="1"/>
        <end position="17"/>
    </location>
</feature>
<dbReference type="Proteomes" id="UP001365542">
    <property type="component" value="Unassembled WGS sequence"/>
</dbReference>
<organism evidence="3 4">
    <name type="scientific">Orbilia ellipsospora</name>
    <dbReference type="NCBI Taxonomy" id="2528407"/>
    <lineage>
        <taxon>Eukaryota</taxon>
        <taxon>Fungi</taxon>
        <taxon>Dikarya</taxon>
        <taxon>Ascomycota</taxon>
        <taxon>Pezizomycotina</taxon>
        <taxon>Orbiliomycetes</taxon>
        <taxon>Orbiliales</taxon>
        <taxon>Orbiliaceae</taxon>
        <taxon>Orbilia</taxon>
    </lineage>
</organism>
<evidence type="ECO:0000313" key="3">
    <source>
        <dbReference type="EMBL" id="KAK6542955.1"/>
    </source>
</evidence>
<dbReference type="InterPro" id="IPR015965">
    <property type="entry name" value="tRNA_lig_PDEase"/>
</dbReference>
<evidence type="ECO:0000313" key="4">
    <source>
        <dbReference type="Proteomes" id="UP001365542"/>
    </source>
</evidence>
<keyword evidence="4" id="KW-1185">Reference proteome</keyword>
<dbReference type="GO" id="GO:0005524">
    <property type="term" value="F:ATP binding"/>
    <property type="evidence" value="ECO:0007669"/>
    <property type="project" value="InterPro"/>
</dbReference>
<accession>A0AAV9XMF0</accession>
<dbReference type="PANTHER" id="PTHR32004">
    <property type="entry name" value="TRNA LIGASE"/>
    <property type="match status" value="1"/>
</dbReference>
<evidence type="ECO:0000256" key="1">
    <source>
        <dbReference type="SAM" id="SignalP"/>
    </source>
</evidence>
<feature type="chain" id="PRO_5043564316" description="tRNA ligase phosphodiesterase domain-containing protein" evidence="1">
    <location>
        <begin position="18"/>
        <end position="188"/>
    </location>
</feature>
<dbReference type="GO" id="GO:0006388">
    <property type="term" value="P:tRNA splicing, via endonucleolytic cleavage and ligation"/>
    <property type="evidence" value="ECO:0007669"/>
    <property type="project" value="InterPro"/>
</dbReference>
<reference evidence="3 4" key="1">
    <citation type="submission" date="2019-10" db="EMBL/GenBank/DDBJ databases">
        <authorList>
            <person name="Palmer J.M."/>
        </authorList>
    </citation>
    <scope>NUCLEOTIDE SEQUENCE [LARGE SCALE GENOMIC DNA]</scope>
    <source>
        <strain evidence="3 4">TWF694</strain>
    </source>
</reference>
<dbReference type="AlphaFoldDB" id="A0AAV9XMF0"/>
<dbReference type="PANTHER" id="PTHR32004:SF1">
    <property type="entry name" value="TRNA LIGASE"/>
    <property type="match status" value="1"/>
</dbReference>
<proteinExistence type="predicted"/>
<sequence length="188" mass="20530">MKFSNFLSLACLSLAAAVPTKRSTTYFGLSLPTQDIRTNLDNSFSSNVPPFFQKLQSTNRVQSSFHVTLIHVTDSKSHSDIWKYYKDLVAKGGVTQVPVQLNHIVWDDRLMAVDVTVDPEGTSGVQWPSTNDVTHTTIGTVNKSVKPVESNDLLVQWKSDGSVIGINDSGVSAISMQNARVVGTLTAF</sequence>
<dbReference type="EMBL" id="JAVHJO010000002">
    <property type="protein sequence ID" value="KAK6542955.1"/>
    <property type="molecule type" value="Genomic_DNA"/>
</dbReference>